<evidence type="ECO:0000313" key="1">
    <source>
        <dbReference type="EMBL" id="KAJ1209810.1"/>
    </source>
</evidence>
<dbReference type="AlphaFoldDB" id="A0AAV7W744"/>
<comment type="caution">
    <text evidence="1">The sequence shown here is derived from an EMBL/GenBank/DDBJ whole genome shotgun (WGS) entry which is preliminary data.</text>
</comment>
<evidence type="ECO:0000313" key="2">
    <source>
        <dbReference type="Proteomes" id="UP001066276"/>
    </source>
</evidence>
<reference evidence="1" key="1">
    <citation type="journal article" date="2022" name="bioRxiv">
        <title>Sequencing and chromosome-scale assembly of the giantPleurodeles waltlgenome.</title>
        <authorList>
            <person name="Brown T."/>
            <person name="Elewa A."/>
            <person name="Iarovenko S."/>
            <person name="Subramanian E."/>
            <person name="Araus A.J."/>
            <person name="Petzold A."/>
            <person name="Susuki M."/>
            <person name="Suzuki K.-i.T."/>
            <person name="Hayashi T."/>
            <person name="Toyoda A."/>
            <person name="Oliveira C."/>
            <person name="Osipova E."/>
            <person name="Leigh N.D."/>
            <person name="Simon A."/>
            <person name="Yun M.H."/>
        </authorList>
    </citation>
    <scope>NUCLEOTIDE SEQUENCE</scope>
    <source>
        <strain evidence="1">20211129_DDA</strain>
        <tissue evidence="1">Liver</tissue>
    </source>
</reference>
<sequence>MRRTCAAARVRGSGAAYLNWNSDLRPTPTASWAVARPQKLTWGDPLGGASAHICAEAGACSFAACWPAPAGLAECAGAGRITVPCPTCLWTPDD</sequence>
<organism evidence="1 2">
    <name type="scientific">Pleurodeles waltl</name>
    <name type="common">Iberian ribbed newt</name>
    <dbReference type="NCBI Taxonomy" id="8319"/>
    <lineage>
        <taxon>Eukaryota</taxon>
        <taxon>Metazoa</taxon>
        <taxon>Chordata</taxon>
        <taxon>Craniata</taxon>
        <taxon>Vertebrata</taxon>
        <taxon>Euteleostomi</taxon>
        <taxon>Amphibia</taxon>
        <taxon>Batrachia</taxon>
        <taxon>Caudata</taxon>
        <taxon>Salamandroidea</taxon>
        <taxon>Salamandridae</taxon>
        <taxon>Pleurodelinae</taxon>
        <taxon>Pleurodeles</taxon>
    </lineage>
</organism>
<protein>
    <submittedName>
        <fullName evidence="1">Uncharacterized protein</fullName>
    </submittedName>
</protein>
<dbReference type="EMBL" id="JANPWB010000002">
    <property type="protein sequence ID" value="KAJ1209810.1"/>
    <property type="molecule type" value="Genomic_DNA"/>
</dbReference>
<proteinExistence type="predicted"/>
<name>A0AAV7W744_PLEWA</name>
<accession>A0AAV7W744</accession>
<keyword evidence="2" id="KW-1185">Reference proteome</keyword>
<gene>
    <name evidence="1" type="ORF">NDU88_005182</name>
</gene>
<dbReference type="Proteomes" id="UP001066276">
    <property type="component" value="Chromosome 1_2"/>
</dbReference>